<dbReference type="InParanoid" id="A0A0G4F994"/>
<evidence type="ECO:0000313" key="2">
    <source>
        <dbReference type="EMBL" id="CEM08821.1"/>
    </source>
</evidence>
<feature type="compositionally biased region" description="Basic and acidic residues" evidence="1">
    <location>
        <begin position="18"/>
        <end position="30"/>
    </location>
</feature>
<feature type="compositionally biased region" description="Basic residues" evidence="1">
    <location>
        <begin position="68"/>
        <end position="77"/>
    </location>
</feature>
<organism evidence="2 3">
    <name type="scientific">Vitrella brassicaformis (strain CCMP3155)</name>
    <dbReference type="NCBI Taxonomy" id="1169540"/>
    <lineage>
        <taxon>Eukaryota</taxon>
        <taxon>Sar</taxon>
        <taxon>Alveolata</taxon>
        <taxon>Colpodellida</taxon>
        <taxon>Vitrellaceae</taxon>
        <taxon>Vitrella</taxon>
    </lineage>
</organism>
<name>A0A0G4F994_VITBC</name>
<evidence type="ECO:0000256" key="1">
    <source>
        <dbReference type="SAM" id="MobiDB-lite"/>
    </source>
</evidence>
<sequence>MPSRRDTMMPRLGKLLRMGRENKNSHEKSLPLEANPDVMSGGNRGATDRCLSPSPPPRREPTETLGLHPRRSSKRHPSLQPITEGRPLAMDERLNASSRGEGGEREGQGAGVRRSHAPREPAPVRQLLKAGFDNEEALESRANVHSPQRSCLVGCGTLSLPSNGNDNHQKYGPEATKRLASRTDA</sequence>
<protein>
    <submittedName>
        <fullName evidence="2">Uncharacterized protein</fullName>
    </submittedName>
</protein>
<accession>A0A0G4F994</accession>
<dbReference type="Proteomes" id="UP000041254">
    <property type="component" value="Unassembled WGS sequence"/>
</dbReference>
<feature type="region of interest" description="Disordered" evidence="1">
    <location>
        <begin position="1"/>
        <end position="124"/>
    </location>
</feature>
<feature type="region of interest" description="Disordered" evidence="1">
    <location>
        <begin position="159"/>
        <end position="185"/>
    </location>
</feature>
<keyword evidence="3" id="KW-1185">Reference proteome</keyword>
<dbReference type="AlphaFoldDB" id="A0A0G4F994"/>
<feature type="compositionally biased region" description="Basic and acidic residues" evidence="1">
    <location>
        <begin position="167"/>
        <end position="185"/>
    </location>
</feature>
<dbReference type="EMBL" id="CDMY01000387">
    <property type="protein sequence ID" value="CEM08821.1"/>
    <property type="molecule type" value="Genomic_DNA"/>
</dbReference>
<dbReference type="VEuPathDB" id="CryptoDB:Vbra_14735"/>
<proteinExistence type="predicted"/>
<reference evidence="2 3" key="1">
    <citation type="submission" date="2014-11" db="EMBL/GenBank/DDBJ databases">
        <authorList>
            <person name="Zhu J."/>
            <person name="Qi W."/>
            <person name="Song R."/>
        </authorList>
    </citation>
    <scope>NUCLEOTIDE SEQUENCE [LARGE SCALE GENOMIC DNA]</scope>
</reference>
<gene>
    <name evidence="2" type="ORF">Vbra_14735</name>
</gene>
<evidence type="ECO:0000313" key="3">
    <source>
        <dbReference type="Proteomes" id="UP000041254"/>
    </source>
</evidence>